<comment type="caution">
    <text evidence="3">The sequence shown here is derived from an EMBL/GenBank/DDBJ whole genome shotgun (WGS) entry which is preliminary data.</text>
</comment>
<dbReference type="AlphaFoldDB" id="A0A4V5PND2"/>
<feature type="domain" description="eCIS core" evidence="2">
    <location>
        <begin position="180"/>
        <end position="256"/>
    </location>
</feature>
<protein>
    <submittedName>
        <fullName evidence="3">DUF4157 domain-containing protein</fullName>
    </submittedName>
</protein>
<evidence type="ECO:0000313" key="3">
    <source>
        <dbReference type="EMBL" id="TKC99766.1"/>
    </source>
</evidence>
<reference evidence="3 4" key="1">
    <citation type="submission" date="2019-04" db="EMBL/GenBank/DDBJ databases">
        <authorList>
            <person name="Li Y."/>
            <person name="Wang J."/>
        </authorList>
    </citation>
    <scope>NUCLEOTIDE SEQUENCE [LARGE SCALE GENOMIC DNA]</scope>
    <source>
        <strain evidence="3 4">DSM 14668</strain>
    </source>
</reference>
<dbReference type="InterPro" id="IPR025295">
    <property type="entry name" value="eCIS_core_dom"/>
</dbReference>
<dbReference type="RefSeq" id="WP_136933735.1">
    <property type="nucleotide sequence ID" value="NZ_SSMQ01000053.1"/>
</dbReference>
<dbReference type="Pfam" id="PF13699">
    <property type="entry name" value="eCIS_core"/>
    <property type="match status" value="1"/>
</dbReference>
<evidence type="ECO:0000313" key="4">
    <source>
        <dbReference type="Proteomes" id="UP000309215"/>
    </source>
</evidence>
<evidence type="ECO:0000256" key="1">
    <source>
        <dbReference type="SAM" id="MobiDB-lite"/>
    </source>
</evidence>
<dbReference type="EMBL" id="SSMQ01000053">
    <property type="protein sequence ID" value="TKC99766.1"/>
    <property type="molecule type" value="Genomic_DNA"/>
</dbReference>
<dbReference type="OrthoDB" id="5400814at2"/>
<proteinExistence type="predicted"/>
<feature type="region of interest" description="Disordered" evidence="1">
    <location>
        <begin position="1"/>
        <end position="98"/>
    </location>
</feature>
<gene>
    <name evidence="3" type="ORF">E8A74_36600</name>
</gene>
<accession>A0A4V5PND2</accession>
<sequence length="759" mass="82584">MLDGKLRESVTKPPAPKPASHLPVQASRENAFEPRSAPSRATWSRLGHAAPEADVETPSSPPRVYGPRFDFSRIPLTPPVQRKASISSPRDPDEVEADEVADEVMRMAEPAPIGSAPASIQRAPLTTQAASLQRKCTACEQNEEEDERRIQRKSVSGAPAISADVPSIVDQALRSDTGRPLDAASQAYFAPRLGFDLSTVRIHTHSRSAESARALKASAYTVGHHIVFGEGHYSPGTSTGKRLLAHELVHVGQQSRVPRAGVIQRQFDDDTQAQNSAHAPVAADTLSLRIGVTLGHEIGVTAQDNLVRDALPALERLLQLWAIDVPTFNTTAAAWRKLGLDAQLTGPDLLVLRTAIMRGLEPSLANEVANNYLGLDLPPGRGIGSGSGVQNVESDVTAVQHEMLARKHILSISTPGKIDQETRSGIVRLKRMVAEGTWGWKPLRSEEIELGGLDKYAGRTRMSGIFSVFVPPALHSDKNFVHVFFSPNDVDSDSKNGSDIGVGHNSILAQGLRSAAADTKWILIGVPLRTTISMAQIQGCLERAGRKSTAIEEIHLSAHSRGWWGLVNSLKNDSEGRALLDGNKVKKRTILDAGNQEFVTELQKANIDPKGMTFYDVTVPNKLDAPAKKLTPACVQAIGYVRLVRDAIARGEVNPPKNVMALVNALPLPPRGAFTTKKQEDAPGKVNIDTFCRQHAAAIAEIEKFQTGLFWYVNKNNLAKLHPKVIEGRISDETNARIWFGTEAHHWWLAEFAHEILNP</sequence>
<evidence type="ECO:0000259" key="2">
    <source>
        <dbReference type="Pfam" id="PF13699"/>
    </source>
</evidence>
<keyword evidence="4" id="KW-1185">Reference proteome</keyword>
<dbReference type="Proteomes" id="UP000309215">
    <property type="component" value="Unassembled WGS sequence"/>
</dbReference>
<name>A0A4V5PND2_9BACT</name>
<organism evidence="3 4">
    <name type="scientific">Polyangium fumosum</name>
    <dbReference type="NCBI Taxonomy" id="889272"/>
    <lineage>
        <taxon>Bacteria</taxon>
        <taxon>Pseudomonadati</taxon>
        <taxon>Myxococcota</taxon>
        <taxon>Polyangia</taxon>
        <taxon>Polyangiales</taxon>
        <taxon>Polyangiaceae</taxon>
        <taxon>Polyangium</taxon>
    </lineage>
</organism>
<feature type="compositionally biased region" description="Basic and acidic residues" evidence="1">
    <location>
        <begin position="1"/>
        <end position="10"/>
    </location>
</feature>